<comment type="caution">
    <text evidence="5">The sequence shown here is derived from an EMBL/GenBank/DDBJ whole genome shotgun (WGS) entry which is preliminary data.</text>
</comment>
<dbReference type="InterPro" id="IPR005000">
    <property type="entry name" value="Aldolase/citrate-lyase_domain"/>
</dbReference>
<evidence type="ECO:0000256" key="3">
    <source>
        <dbReference type="ARBA" id="ARBA00023239"/>
    </source>
</evidence>
<sequence>MAQQPTSAPAALRARLGTGPALRGPFVSIPSPVSVEILCTAGPDFLCLEGEHAALRGPLLADMLRAADLGGVPALVRVPEAMPWLIAEALDAGACGILAPRIASADQARAVVRAARFPPEGQRGAGPGRATRYGYAAARYVERARRETLVSIQIETVEAIAELDAILAVPGMDLIFIGPGDLGISLAAAGRPGPEALAAAIDEIVVRTRAAGIQVGLFTATAPRPAPDPRLALYIQGGDAMFLQAAAQAAFQPKQ</sequence>
<evidence type="ECO:0000259" key="4">
    <source>
        <dbReference type="Pfam" id="PF03328"/>
    </source>
</evidence>
<dbReference type="InterPro" id="IPR050251">
    <property type="entry name" value="HpcH-HpaI_aldolase"/>
</dbReference>
<dbReference type="GO" id="GO:0016832">
    <property type="term" value="F:aldehyde-lyase activity"/>
    <property type="evidence" value="ECO:0007669"/>
    <property type="project" value="TreeGrafter"/>
</dbReference>
<dbReference type="AlphaFoldDB" id="A0AAW5R655"/>
<dbReference type="InterPro" id="IPR015813">
    <property type="entry name" value="Pyrv/PenolPyrv_kinase-like_dom"/>
</dbReference>
<dbReference type="PANTHER" id="PTHR30502">
    <property type="entry name" value="2-KETO-3-DEOXY-L-RHAMNONATE ALDOLASE"/>
    <property type="match status" value="1"/>
</dbReference>
<dbReference type="SUPFAM" id="SSF51621">
    <property type="entry name" value="Phosphoenolpyruvate/pyruvate domain"/>
    <property type="match status" value="1"/>
</dbReference>
<evidence type="ECO:0000313" key="6">
    <source>
        <dbReference type="Proteomes" id="UP001320898"/>
    </source>
</evidence>
<keyword evidence="2" id="KW-0479">Metal-binding</keyword>
<dbReference type="RefSeq" id="WP_261618165.1">
    <property type="nucleotide sequence ID" value="NZ_JALIDZ010000013.1"/>
</dbReference>
<feature type="domain" description="HpcH/HpaI aldolase/citrate lyase" evidence="4">
    <location>
        <begin position="26"/>
        <end position="215"/>
    </location>
</feature>
<dbReference type="GO" id="GO:0046872">
    <property type="term" value="F:metal ion binding"/>
    <property type="evidence" value="ECO:0007669"/>
    <property type="project" value="UniProtKB-KW"/>
</dbReference>
<dbReference type="EMBL" id="JALIDZ010000013">
    <property type="protein sequence ID" value="MCT8974579.1"/>
    <property type="molecule type" value="Genomic_DNA"/>
</dbReference>
<dbReference type="PANTHER" id="PTHR30502:SF0">
    <property type="entry name" value="PHOSPHOENOLPYRUVATE CARBOXYLASE FAMILY PROTEIN"/>
    <property type="match status" value="1"/>
</dbReference>
<dbReference type="Pfam" id="PF03328">
    <property type="entry name" value="HpcH_HpaI"/>
    <property type="match status" value="1"/>
</dbReference>
<keyword evidence="3 5" id="KW-0456">Lyase</keyword>
<evidence type="ECO:0000256" key="2">
    <source>
        <dbReference type="ARBA" id="ARBA00022723"/>
    </source>
</evidence>
<dbReference type="InterPro" id="IPR040442">
    <property type="entry name" value="Pyrv_kinase-like_dom_sf"/>
</dbReference>
<gene>
    <name evidence="5" type="ORF">MUB46_22160</name>
</gene>
<protein>
    <submittedName>
        <fullName evidence="5">Aldolase/citrate lyase family protein</fullName>
    </submittedName>
</protein>
<keyword evidence="6" id="KW-1185">Reference proteome</keyword>
<reference evidence="5 6" key="1">
    <citation type="submission" date="2022-04" db="EMBL/GenBank/DDBJ databases">
        <authorList>
            <person name="Ye Y.-Q."/>
            <person name="Du Z.-J."/>
        </authorList>
    </citation>
    <scope>NUCLEOTIDE SEQUENCE [LARGE SCALE GENOMIC DNA]</scope>
    <source>
        <strain evidence="5 6">A6E488</strain>
    </source>
</reference>
<evidence type="ECO:0000256" key="1">
    <source>
        <dbReference type="ARBA" id="ARBA00005568"/>
    </source>
</evidence>
<proteinExistence type="inferred from homology"/>
<evidence type="ECO:0000313" key="5">
    <source>
        <dbReference type="EMBL" id="MCT8974579.1"/>
    </source>
</evidence>
<dbReference type="GO" id="GO:0005737">
    <property type="term" value="C:cytoplasm"/>
    <property type="evidence" value="ECO:0007669"/>
    <property type="project" value="TreeGrafter"/>
</dbReference>
<accession>A0AAW5R655</accession>
<name>A0AAW5R655_9HYPH</name>
<dbReference type="Gene3D" id="3.20.20.60">
    <property type="entry name" value="Phosphoenolpyruvate-binding domains"/>
    <property type="match status" value="1"/>
</dbReference>
<dbReference type="Proteomes" id="UP001320898">
    <property type="component" value="Unassembled WGS sequence"/>
</dbReference>
<comment type="similarity">
    <text evidence="1">Belongs to the HpcH/HpaI aldolase family.</text>
</comment>
<organism evidence="5 6">
    <name type="scientific">Microbaculum marinisediminis</name>
    <dbReference type="NCBI Taxonomy" id="2931392"/>
    <lineage>
        <taxon>Bacteria</taxon>
        <taxon>Pseudomonadati</taxon>
        <taxon>Pseudomonadota</taxon>
        <taxon>Alphaproteobacteria</taxon>
        <taxon>Hyphomicrobiales</taxon>
        <taxon>Tepidamorphaceae</taxon>
        <taxon>Microbaculum</taxon>
    </lineage>
</organism>